<accession>A0A2I2KK98</accession>
<proteinExistence type="predicted"/>
<dbReference type="InterPro" id="IPR036188">
    <property type="entry name" value="FAD/NAD-bd_sf"/>
</dbReference>
<dbReference type="Gene3D" id="3.50.50.60">
    <property type="entry name" value="FAD/NAD(P)-binding domain"/>
    <property type="match status" value="2"/>
</dbReference>
<dbReference type="SUPFAM" id="SSF55424">
    <property type="entry name" value="FAD/NAD-linked reductases, dimerisation (C-terminal) domain"/>
    <property type="match status" value="1"/>
</dbReference>
<dbReference type="InterPro" id="IPR023753">
    <property type="entry name" value="FAD/NAD-binding_dom"/>
</dbReference>
<evidence type="ECO:0000259" key="5">
    <source>
        <dbReference type="Pfam" id="PF07992"/>
    </source>
</evidence>
<dbReference type="SUPFAM" id="SSF51905">
    <property type="entry name" value="FAD/NAD(P)-binding domain"/>
    <property type="match status" value="2"/>
</dbReference>
<gene>
    <name evidence="6" type="ORF">FRACA_1240011</name>
</gene>
<dbReference type="PRINTS" id="PR00368">
    <property type="entry name" value="FADPNR"/>
</dbReference>
<keyword evidence="7" id="KW-1185">Reference proteome</keyword>
<evidence type="ECO:0000256" key="2">
    <source>
        <dbReference type="ARBA" id="ARBA00022630"/>
    </source>
</evidence>
<dbReference type="OrthoDB" id="4475657at2"/>
<organism evidence="6 7">
    <name type="scientific">Frankia canadensis</name>
    <dbReference type="NCBI Taxonomy" id="1836972"/>
    <lineage>
        <taxon>Bacteria</taxon>
        <taxon>Bacillati</taxon>
        <taxon>Actinomycetota</taxon>
        <taxon>Actinomycetes</taxon>
        <taxon>Frankiales</taxon>
        <taxon>Frankiaceae</taxon>
        <taxon>Frankia</taxon>
    </lineage>
</organism>
<dbReference type="Pfam" id="PF07992">
    <property type="entry name" value="Pyr_redox_2"/>
    <property type="match status" value="1"/>
</dbReference>
<evidence type="ECO:0000313" key="6">
    <source>
        <dbReference type="EMBL" id="SNQ46076.1"/>
    </source>
</evidence>
<dbReference type="PANTHER" id="PTHR43557:SF2">
    <property type="entry name" value="RIESKE DOMAIN-CONTAINING PROTEIN-RELATED"/>
    <property type="match status" value="1"/>
</dbReference>
<dbReference type="Proteomes" id="UP000234331">
    <property type="component" value="Unassembled WGS sequence"/>
</dbReference>
<protein>
    <submittedName>
        <fullName evidence="6">FAD-dependent pyridine nucleotide-disulfide oxidoreductase</fullName>
    </submittedName>
</protein>
<dbReference type="InterPro" id="IPR050446">
    <property type="entry name" value="FAD-oxidoreductase/Apoptosis"/>
</dbReference>
<evidence type="ECO:0000256" key="4">
    <source>
        <dbReference type="ARBA" id="ARBA00023002"/>
    </source>
</evidence>
<dbReference type="Gene3D" id="3.30.390.30">
    <property type="match status" value="1"/>
</dbReference>
<dbReference type="GO" id="GO:0016651">
    <property type="term" value="F:oxidoreductase activity, acting on NAD(P)H"/>
    <property type="evidence" value="ECO:0007669"/>
    <property type="project" value="TreeGrafter"/>
</dbReference>
<reference evidence="6 7" key="1">
    <citation type="submission" date="2017-06" db="EMBL/GenBank/DDBJ databases">
        <authorList>
            <person name="Kim H.J."/>
            <person name="Triplett B.A."/>
        </authorList>
    </citation>
    <scope>NUCLEOTIDE SEQUENCE [LARGE SCALE GENOMIC DNA]</scope>
    <source>
        <strain evidence="6">FRACA_ARgP5</strain>
    </source>
</reference>
<dbReference type="AlphaFoldDB" id="A0A2I2KK98"/>
<dbReference type="PANTHER" id="PTHR43557">
    <property type="entry name" value="APOPTOSIS-INDUCING FACTOR 1"/>
    <property type="match status" value="1"/>
</dbReference>
<keyword evidence="2" id="KW-0285">Flavoprotein</keyword>
<evidence type="ECO:0000313" key="7">
    <source>
        <dbReference type="Proteomes" id="UP000234331"/>
    </source>
</evidence>
<keyword evidence="3" id="KW-0274">FAD</keyword>
<comment type="cofactor">
    <cofactor evidence="1">
        <name>FAD</name>
        <dbReference type="ChEBI" id="CHEBI:57692"/>
    </cofactor>
</comment>
<name>A0A2I2KK98_9ACTN</name>
<keyword evidence="4" id="KW-0560">Oxidoreductase</keyword>
<dbReference type="GO" id="GO:0005737">
    <property type="term" value="C:cytoplasm"/>
    <property type="evidence" value="ECO:0007669"/>
    <property type="project" value="TreeGrafter"/>
</dbReference>
<dbReference type="RefSeq" id="WP_101830168.1">
    <property type="nucleotide sequence ID" value="NZ_FZMO01000029.1"/>
</dbReference>
<dbReference type="PRINTS" id="PR00411">
    <property type="entry name" value="PNDRDTASEI"/>
</dbReference>
<sequence length="461" mass="49163">MNSRRRSPDIAQALVRVGQTRLEYKPPSRRVVIVGAGIAGLRAAERLRERGFDGPIVFVGEEPHKPYNRTPLSKAMIAQVGRLNDLRLPVYRDLDAMWRLGTRAVGLDVARNRVILPRGEELEYDGVVIATGVESRHLKGAPIWSENVWALRDLSDGRGLVRRLADNVRHVAIVGTGFIGCEVASSLRKRGMEVSVIGRGDALMGSAIGAKVGGVMTRVHRQNHVNLLLGRNPVRWATADSPKDRNRPSSGVRIWLDDGSRVDADAAVVAVGGLPTTRWLQGSGLDISDGVLTTAACHAVTAAPEGGVPLVVPSVVAAGDVARWPNLRIDETPRRVEHWITASEHGQAAADSLLLGPEQAPPFMPLPRFWTEQFGVQLSGVGRPGLADACRLAEGSPRDLEFIACYTRAGKVIGAVSCNASSRLLEYADLMGWPLEPGPALGAGAGGGSAAMAPRSLAAAV</sequence>
<evidence type="ECO:0000256" key="3">
    <source>
        <dbReference type="ARBA" id="ARBA00022827"/>
    </source>
</evidence>
<dbReference type="EMBL" id="FZMO01000029">
    <property type="protein sequence ID" value="SNQ46076.1"/>
    <property type="molecule type" value="Genomic_DNA"/>
</dbReference>
<feature type="domain" description="FAD/NAD(P)-binding" evidence="5">
    <location>
        <begin position="30"/>
        <end position="346"/>
    </location>
</feature>
<dbReference type="InterPro" id="IPR016156">
    <property type="entry name" value="FAD/NAD-linked_Rdtase_dimer_sf"/>
</dbReference>
<evidence type="ECO:0000256" key="1">
    <source>
        <dbReference type="ARBA" id="ARBA00001974"/>
    </source>
</evidence>